<sequence>MLDSLSVLPDSDRKLRKLYNSFVLLTYLMNKICGENHWAEKLTKLIEHHAIDTNKMGFPANWKAKPIWR</sequence>
<proteinExistence type="predicted"/>
<dbReference type="AlphaFoldDB" id="A0A2S1Q6Q8"/>
<geneLocation type="plasmid" evidence="2">
    <name>pSa76-CIP</name>
</geneLocation>
<evidence type="ECO:0000313" key="2">
    <source>
        <dbReference type="EMBL" id="AWH67614.1"/>
    </source>
</evidence>
<dbReference type="RefSeq" id="WP_198901927.1">
    <property type="nucleotide sequence ID" value="NZ_MG874043.1"/>
</dbReference>
<name>A0A2S1Q6Q8_SALSP</name>
<geneLocation type="plasmid" evidence="1">
    <name>pSa63-CIP</name>
</geneLocation>
<reference evidence="1" key="1">
    <citation type="submission" date="2018-01" db="EMBL/GenBank/DDBJ databases">
        <title>Emergence and transmission of novel conjugative plasmids that encode ciprofloxacin resistance in Salmonella Conjugative ciprofloxacin resistance plasmid.</title>
        <authorList>
            <person name="Chen K."/>
            <person name="Chen S."/>
        </authorList>
    </citation>
    <scope>NUCLEOTIDE SEQUENCE</scope>
    <source>
        <strain evidence="1">Sa63</strain>
        <strain evidence="2">Sa76</strain>
        <plasmid evidence="1">pSa63-CIP</plasmid>
        <plasmid evidence="2">pSa76-CIP</plasmid>
    </source>
</reference>
<keyword evidence="1" id="KW-0614">Plasmid</keyword>
<protein>
    <submittedName>
        <fullName evidence="1">Uncharacterized protein</fullName>
    </submittedName>
</protein>
<accession>A0A2S1Q6Q8</accession>
<dbReference type="EMBL" id="MG874043">
    <property type="protein sequence ID" value="AWH67524.1"/>
    <property type="molecule type" value="Genomic_DNA"/>
</dbReference>
<organism evidence="1">
    <name type="scientific">Salmonella sp</name>
    <dbReference type="NCBI Taxonomy" id="599"/>
    <lineage>
        <taxon>Bacteria</taxon>
        <taxon>Pseudomonadati</taxon>
        <taxon>Pseudomonadota</taxon>
        <taxon>Gammaproteobacteria</taxon>
        <taxon>Enterobacterales</taxon>
        <taxon>Enterobacteriaceae</taxon>
        <taxon>Salmonella</taxon>
    </lineage>
</organism>
<dbReference type="EMBL" id="MG874044">
    <property type="protein sequence ID" value="AWH67614.1"/>
    <property type="molecule type" value="Genomic_DNA"/>
</dbReference>
<evidence type="ECO:0000313" key="1">
    <source>
        <dbReference type="EMBL" id="AWH67524.1"/>
    </source>
</evidence>